<feature type="binding site" evidence="4">
    <location>
        <position position="137"/>
    </location>
    <ligand>
        <name>D-ribulose 5-phosphate</name>
        <dbReference type="ChEBI" id="CHEBI:58121"/>
    </ligand>
</feature>
<accession>A0A1M6B213</accession>
<dbReference type="InterPro" id="IPR004785">
    <property type="entry name" value="RpiB"/>
</dbReference>
<dbReference type="Gene3D" id="3.40.1400.10">
    <property type="entry name" value="Sugar-phosphate isomerase, RpiB/LacA/LacB"/>
    <property type="match status" value="1"/>
</dbReference>
<dbReference type="Pfam" id="PF02502">
    <property type="entry name" value="LacAB_rpiB"/>
    <property type="match status" value="1"/>
</dbReference>
<reference evidence="5 6" key="1">
    <citation type="submission" date="2016-11" db="EMBL/GenBank/DDBJ databases">
        <authorList>
            <person name="Jaros S."/>
            <person name="Januszkiewicz K."/>
            <person name="Wedrychowicz H."/>
        </authorList>
    </citation>
    <scope>NUCLEOTIDE SEQUENCE [LARGE SCALE GENOMIC DNA]</scope>
    <source>
        <strain evidence="5 6">DSM 21074</strain>
    </source>
</reference>
<dbReference type="Proteomes" id="UP000184418">
    <property type="component" value="Unassembled WGS sequence"/>
</dbReference>
<dbReference type="AlphaFoldDB" id="A0A1M6B213"/>
<dbReference type="RefSeq" id="WP_073105595.1">
    <property type="nucleotide sequence ID" value="NZ_FQYN01000001.1"/>
</dbReference>
<dbReference type="InterPro" id="IPR003500">
    <property type="entry name" value="RpiB_LacA_LacB"/>
</dbReference>
<feature type="active site" description="Proton acceptor" evidence="3">
    <location>
        <position position="66"/>
    </location>
</feature>
<dbReference type="PANTHER" id="PTHR30345">
    <property type="entry name" value="RIBOSE-5-PHOSPHATE ISOMERASE B"/>
    <property type="match status" value="1"/>
</dbReference>
<dbReference type="STRING" id="1121955.SAMN02745146_0839"/>
<dbReference type="GO" id="GO:0009052">
    <property type="term" value="P:pentose-phosphate shunt, non-oxidative branch"/>
    <property type="evidence" value="ECO:0007669"/>
    <property type="project" value="TreeGrafter"/>
</dbReference>
<comment type="similarity">
    <text evidence="1">Belongs to the LacAB/RpiB family.</text>
</comment>
<feature type="binding site" evidence="4">
    <location>
        <position position="100"/>
    </location>
    <ligand>
        <name>D-ribulose 5-phosphate</name>
        <dbReference type="ChEBI" id="CHEBI:58121"/>
    </ligand>
</feature>
<dbReference type="OrthoDB" id="1778624at2"/>
<dbReference type="GO" id="GO:0019316">
    <property type="term" value="P:D-allose catabolic process"/>
    <property type="evidence" value="ECO:0007669"/>
    <property type="project" value="TreeGrafter"/>
</dbReference>
<dbReference type="PIRSF" id="PIRSF005384">
    <property type="entry name" value="RpiB_LacA_B"/>
    <property type="match status" value="1"/>
</dbReference>
<evidence type="ECO:0000313" key="5">
    <source>
        <dbReference type="EMBL" id="SHI42523.1"/>
    </source>
</evidence>
<organism evidence="5 6">
    <name type="scientific">Hymenobacter daecheongensis DSM 21074</name>
    <dbReference type="NCBI Taxonomy" id="1121955"/>
    <lineage>
        <taxon>Bacteria</taxon>
        <taxon>Pseudomonadati</taxon>
        <taxon>Bacteroidota</taxon>
        <taxon>Cytophagia</taxon>
        <taxon>Cytophagales</taxon>
        <taxon>Hymenobacteraceae</taxon>
        <taxon>Hymenobacter</taxon>
    </lineage>
</organism>
<dbReference type="SUPFAM" id="SSF89623">
    <property type="entry name" value="Ribose/Galactose isomerase RpiB/AlsB"/>
    <property type="match status" value="1"/>
</dbReference>
<feature type="binding site" evidence="4">
    <location>
        <position position="133"/>
    </location>
    <ligand>
        <name>D-ribulose 5-phosphate</name>
        <dbReference type="ChEBI" id="CHEBI:58121"/>
    </ligand>
</feature>
<feature type="binding site" evidence="4">
    <location>
        <begin position="9"/>
        <end position="10"/>
    </location>
    <ligand>
        <name>D-ribulose 5-phosphate</name>
        <dbReference type="ChEBI" id="CHEBI:58121"/>
    </ligand>
</feature>
<dbReference type="InterPro" id="IPR036569">
    <property type="entry name" value="RpiB_LacA_LacB_sf"/>
</dbReference>
<dbReference type="NCBIfam" id="TIGR00689">
    <property type="entry name" value="rpiB_lacA_lacB"/>
    <property type="match status" value="1"/>
</dbReference>
<feature type="binding site" evidence="4">
    <location>
        <begin position="67"/>
        <end position="71"/>
    </location>
    <ligand>
        <name>D-ribulose 5-phosphate</name>
        <dbReference type="ChEBI" id="CHEBI:58121"/>
    </ligand>
</feature>
<dbReference type="NCBIfam" id="NF004051">
    <property type="entry name" value="PRK05571.1"/>
    <property type="match status" value="1"/>
</dbReference>
<gene>
    <name evidence="5" type="ORF">SAMN02745146_0839</name>
</gene>
<evidence type="ECO:0000256" key="3">
    <source>
        <dbReference type="PIRSR" id="PIRSR005384-1"/>
    </source>
</evidence>
<dbReference type="NCBIfam" id="TIGR01120">
    <property type="entry name" value="rpiB"/>
    <property type="match status" value="1"/>
</dbReference>
<dbReference type="EMBL" id="FQYN01000001">
    <property type="protein sequence ID" value="SHI42523.1"/>
    <property type="molecule type" value="Genomic_DNA"/>
</dbReference>
<keyword evidence="6" id="KW-1185">Reference proteome</keyword>
<evidence type="ECO:0000256" key="4">
    <source>
        <dbReference type="PIRSR" id="PIRSR005384-2"/>
    </source>
</evidence>
<feature type="active site" description="Proton donor" evidence="3">
    <location>
        <position position="99"/>
    </location>
</feature>
<feature type="binding site" evidence="4">
    <location>
        <position position="110"/>
    </location>
    <ligand>
        <name>D-ribulose 5-phosphate</name>
        <dbReference type="ChEBI" id="CHEBI:58121"/>
    </ligand>
</feature>
<dbReference type="PANTHER" id="PTHR30345:SF0">
    <property type="entry name" value="DNA DAMAGE-REPAIR_TOLERATION PROTEIN DRT102"/>
    <property type="match status" value="1"/>
</dbReference>
<dbReference type="GO" id="GO:0004751">
    <property type="term" value="F:ribose-5-phosphate isomerase activity"/>
    <property type="evidence" value="ECO:0007669"/>
    <property type="project" value="TreeGrafter"/>
</dbReference>
<evidence type="ECO:0000313" key="6">
    <source>
        <dbReference type="Proteomes" id="UP000184418"/>
    </source>
</evidence>
<evidence type="ECO:0000256" key="2">
    <source>
        <dbReference type="ARBA" id="ARBA00023235"/>
    </source>
</evidence>
<proteinExistence type="inferred from homology"/>
<name>A0A1M6B213_9BACT</name>
<protein>
    <submittedName>
        <fullName evidence="5">Ribose 5-phosphate isomerase B</fullName>
    </submittedName>
</protein>
<sequence length="144" mass="15715">MKTIAIGSDHAGFEYKQMLAEWLRGKGYAVRDFGTHSPASVDYPDFVHPLALAITGGELTRGILVCGSANGVCITANKHQGIRAALAWEPEVAALARQHNDANIICVPARFVSEEAARAIVSKFLNTDFEGGRHQKRVDKIVKW</sequence>
<evidence type="ECO:0000256" key="1">
    <source>
        <dbReference type="ARBA" id="ARBA00008754"/>
    </source>
</evidence>
<keyword evidence="2 5" id="KW-0413">Isomerase</keyword>